<dbReference type="Proteomes" id="UP000195080">
    <property type="component" value="Chromosome"/>
</dbReference>
<keyword evidence="2" id="KW-0812">Transmembrane</keyword>
<name>A0ABZ2T7G1_9ENTE</name>
<feature type="transmembrane region" description="Helical" evidence="2">
    <location>
        <begin position="82"/>
        <end position="100"/>
    </location>
</feature>
<evidence type="ECO:0000256" key="2">
    <source>
        <dbReference type="SAM" id="Phobius"/>
    </source>
</evidence>
<keyword evidence="2" id="KW-0472">Membrane</keyword>
<keyword evidence="3" id="KW-0732">Signal</keyword>
<feature type="chain" id="PRO_5046213477" description="Gram-positive cocci surface proteins LPxTG domain-containing protein" evidence="3">
    <location>
        <begin position="29"/>
        <end position="114"/>
    </location>
</feature>
<evidence type="ECO:0000313" key="5">
    <source>
        <dbReference type="Proteomes" id="UP000195080"/>
    </source>
</evidence>
<keyword evidence="2" id="KW-1133">Transmembrane helix</keyword>
<organism evidence="4 5">
    <name type="scientific">Candidatus Enterococcus lemimoniae</name>
    <dbReference type="NCBI Taxonomy" id="1834167"/>
    <lineage>
        <taxon>Bacteria</taxon>
        <taxon>Bacillati</taxon>
        <taxon>Bacillota</taxon>
        <taxon>Bacilli</taxon>
        <taxon>Lactobacillales</taxon>
        <taxon>Enterococcaceae</taxon>
        <taxon>Enterococcus</taxon>
    </lineage>
</organism>
<feature type="compositionally biased region" description="Low complexity" evidence="1">
    <location>
        <begin position="47"/>
        <end position="60"/>
    </location>
</feature>
<gene>
    <name evidence="4" type="ORF">A5866_002418</name>
</gene>
<accession>A0ABZ2T7G1</accession>
<evidence type="ECO:0000313" key="4">
    <source>
        <dbReference type="EMBL" id="WYJ87322.1"/>
    </source>
</evidence>
<evidence type="ECO:0008006" key="6">
    <source>
        <dbReference type="Google" id="ProtNLM"/>
    </source>
</evidence>
<proteinExistence type="predicted"/>
<evidence type="ECO:0000256" key="3">
    <source>
        <dbReference type="SAM" id="SignalP"/>
    </source>
</evidence>
<evidence type="ECO:0000256" key="1">
    <source>
        <dbReference type="SAM" id="MobiDB-lite"/>
    </source>
</evidence>
<dbReference type="PROSITE" id="PS51257">
    <property type="entry name" value="PROKAR_LIPOPROTEIN"/>
    <property type="match status" value="1"/>
</dbReference>
<keyword evidence="5" id="KW-1185">Reference proteome</keyword>
<dbReference type="RefSeq" id="WP_086445268.1">
    <property type="nucleotide sequence ID" value="NZ_CP147248.1"/>
</dbReference>
<dbReference type="EMBL" id="CP147248">
    <property type="protein sequence ID" value="WYJ87322.1"/>
    <property type="molecule type" value="Genomic_DNA"/>
</dbReference>
<dbReference type="NCBIfam" id="TIGR01167">
    <property type="entry name" value="LPXTG_anchor"/>
    <property type="match status" value="1"/>
</dbReference>
<protein>
    <recommendedName>
        <fullName evidence="6">Gram-positive cocci surface proteins LPxTG domain-containing protein</fullName>
    </recommendedName>
</protein>
<sequence length="114" mass="12307">MKQKAVYFLLTSVLCIGIGLGCYTPVHAEEIGQVQTNAGIGFYEASTDSSSSIESTTTVTQPDSSIKPKGRYPSTGELVKKSLVISGAILILLVVLFILWKRKKNQQTKNGKEG</sequence>
<feature type="region of interest" description="Disordered" evidence="1">
    <location>
        <begin position="47"/>
        <end position="71"/>
    </location>
</feature>
<reference evidence="5" key="1">
    <citation type="submission" date="2017-05" db="EMBL/GenBank/DDBJ databases">
        <title>The Genome Sequence of EEnterococcus faecalis 9F2_4866.</title>
        <authorList>
            <consortium name="The Broad Institute Genomics Platform"/>
            <consortium name="The Broad Institute Genomic Center for Infectious Diseases"/>
            <person name="Earl A."/>
            <person name="Manson A."/>
            <person name="Schwartman J."/>
            <person name="Gilmore M."/>
            <person name="Abouelleil A."/>
            <person name="Cao P."/>
            <person name="Chapman S."/>
            <person name="Cusick C."/>
            <person name="Shea T."/>
            <person name="Young S."/>
            <person name="Neafsey D."/>
            <person name="Nusbaum C."/>
            <person name="Birren B."/>
        </authorList>
    </citation>
    <scope>NUCLEOTIDE SEQUENCE [LARGE SCALE GENOMIC DNA]</scope>
    <source>
        <strain evidence="5">12C11_DIV0727</strain>
    </source>
</reference>
<feature type="signal peptide" evidence="3">
    <location>
        <begin position="1"/>
        <end position="28"/>
    </location>
</feature>